<protein>
    <submittedName>
        <fullName evidence="2">Uncharacterized protein</fullName>
    </submittedName>
</protein>
<evidence type="ECO:0000256" key="1">
    <source>
        <dbReference type="SAM" id="MobiDB-lite"/>
    </source>
</evidence>
<evidence type="ECO:0000313" key="3">
    <source>
        <dbReference type="Proteomes" id="UP001162156"/>
    </source>
</evidence>
<sequence>MRNEIDGEGTPSRQRPMKKPKTLTDDVLRNVNEHFTRPKVDDRFDVYAKNINMKLRDLAKEQRIIAEKLINDTLFLAEMGNLTLSHSVKGPECTNINSNQPFMPTTQYQYQHQVNSQFQSPQYQNEDSTQFTVSRPSSARSYFSNFSTDE</sequence>
<feature type="region of interest" description="Disordered" evidence="1">
    <location>
        <begin position="1"/>
        <end position="22"/>
    </location>
</feature>
<evidence type="ECO:0000313" key="2">
    <source>
        <dbReference type="EMBL" id="KAJ8946660.1"/>
    </source>
</evidence>
<dbReference type="EMBL" id="JANEYF010002427">
    <property type="protein sequence ID" value="KAJ8946660.1"/>
    <property type="molecule type" value="Genomic_DNA"/>
</dbReference>
<dbReference type="Proteomes" id="UP001162156">
    <property type="component" value="Unassembled WGS sequence"/>
</dbReference>
<keyword evidence="3" id="KW-1185">Reference proteome</keyword>
<accession>A0AAV8Y6E6</accession>
<dbReference type="AlphaFoldDB" id="A0AAV8Y6E6"/>
<gene>
    <name evidence="2" type="ORF">NQ314_008832</name>
</gene>
<organism evidence="2 3">
    <name type="scientific">Rhamnusium bicolor</name>
    <dbReference type="NCBI Taxonomy" id="1586634"/>
    <lineage>
        <taxon>Eukaryota</taxon>
        <taxon>Metazoa</taxon>
        <taxon>Ecdysozoa</taxon>
        <taxon>Arthropoda</taxon>
        <taxon>Hexapoda</taxon>
        <taxon>Insecta</taxon>
        <taxon>Pterygota</taxon>
        <taxon>Neoptera</taxon>
        <taxon>Endopterygota</taxon>
        <taxon>Coleoptera</taxon>
        <taxon>Polyphaga</taxon>
        <taxon>Cucujiformia</taxon>
        <taxon>Chrysomeloidea</taxon>
        <taxon>Cerambycidae</taxon>
        <taxon>Lepturinae</taxon>
        <taxon>Rhagiini</taxon>
        <taxon>Rhamnusium</taxon>
    </lineage>
</organism>
<reference evidence="2" key="1">
    <citation type="journal article" date="2023" name="Insect Mol. Biol.">
        <title>Genome sequencing provides insights into the evolution of gene families encoding plant cell wall-degrading enzymes in longhorned beetles.</title>
        <authorList>
            <person name="Shin N.R."/>
            <person name="Okamura Y."/>
            <person name="Kirsch R."/>
            <person name="Pauchet Y."/>
        </authorList>
    </citation>
    <scope>NUCLEOTIDE SEQUENCE</scope>
    <source>
        <strain evidence="2">RBIC_L_NR</strain>
    </source>
</reference>
<name>A0AAV8Y6E6_9CUCU</name>
<feature type="region of interest" description="Disordered" evidence="1">
    <location>
        <begin position="120"/>
        <end position="150"/>
    </location>
</feature>
<comment type="caution">
    <text evidence="2">The sequence shown here is derived from an EMBL/GenBank/DDBJ whole genome shotgun (WGS) entry which is preliminary data.</text>
</comment>
<proteinExistence type="predicted"/>